<gene>
    <name evidence="1" type="primary">68</name>
    <name evidence="1" type="ORF">SEA_VIBAKI_68</name>
</gene>
<reference evidence="1 2" key="1">
    <citation type="submission" date="2019-06" db="EMBL/GenBank/DDBJ databases">
        <authorList>
            <person name="Alexander J."/>
            <person name="Ertsgaard D.J."/>
            <person name="Fields K.L."/>
            <person name="Fields S.B."/>
            <person name="Humphreys H."/>
            <person name="Kinneman J.E."/>
            <person name="Nelson N.D."/>
            <person name="Olakunle E.K."/>
            <person name="Reimer A.C."/>
            <person name="Robertson C."/>
            <person name="Ross G.V."/>
            <person name="Bonilla J.A."/>
            <person name="Klyczek K."/>
            <person name="Garlena R.A."/>
            <person name="Russell D.A."/>
            <person name="Pope W.H."/>
            <person name="Jacobs-Sera D."/>
            <person name="Hatfull G.F."/>
        </authorList>
    </citation>
    <scope>NUCLEOTIDE SEQUENCE [LARGE SCALE GENOMIC DNA]</scope>
</reference>
<dbReference type="KEGG" id="vg:55813383"/>
<proteinExistence type="predicted"/>
<evidence type="ECO:0000313" key="1">
    <source>
        <dbReference type="EMBL" id="QDK01948.1"/>
    </source>
</evidence>
<dbReference type="EMBL" id="MN096362">
    <property type="protein sequence ID" value="QDK01948.1"/>
    <property type="molecule type" value="Genomic_DNA"/>
</dbReference>
<organism evidence="1 2">
    <name type="scientific">Arthrobacter phage Vibaki</name>
    <dbReference type="NCBI Taxonomy" id="2593333"/>
    <lineage>
        <taxon>Viruses</taxon>
        <taxon>Duplodnaviria</taxon>
        <taxon>Heunggongvirae</taxon>
        <taxon>Uroviricota</taxon>
        <taxon>Caudoviricetes</taxon>
        <taxon>Berryhillviridae</taxon>
        <taxon>Vibakivirus</taxon>
        <taxon>Vibakivirus vibaki</taxon>
    </lineage>
</organism>
<name>A0A514TZ19_9CAUD</name>
<accession>A0A514TZ19</accession>
<dbReference type="Proteomes" id="UP000318687">
    <property type="component" value="Segment"/>
</dbReference>
<dbReference type="RefSeq" id="YP_009884045.1">
    <property type="nucleotide sequence ID" value="NC_049465.1"/>
</dbReference>
<keyword evidence="2" id="KW-1185">Reference proteome</keyword>
<protein>
    <submittedName>
        <fullName evidence="1">Uncharacterized protein</fullName>
    </submittedName>
</protein>
<sequence>MPKEPKPKPDYLAAAKDNLQAPHGITLEQYANRAAAAQVQATIALAEHQARTADALELANLIQARALGAFDTAEEYKATRDKIRALAGLPESTIA</sequence>
<dbReference type="GeneID" id="55813383"/>
<evidence type="ECO:0000313" key="2">
    <source>
        <dbReference type="Proteomes" id="UP000318687"/>
    </source>
</evidence>